<gene>
    <name evidence="4" type="ORF">GCM10010862_42140</name>
</gene>
<dbReference type="Proteomes" id="UP001156691">
    <property type="component" value="Unassembled WGS sequence"/>
</dbReference>
<dbReference type="RefSeq" id="WP_284342342.1">
    <property type="nucleotide sequence ID" value="NZ_BSNS01000022.1"/>
</dbReference>
<dbReference type="Pfam" id="PF01370">
    <property type="entry name" value="Epimerase"/>
    <property type="match status" value="1"/>
</dbReference>
<organism evidence="4 5">
    <name type="scientific">Devosia nitrariae</name>
    <dbReference type="NCBI Taxonomy" id="2071872"/>
    <lineage>
        <taxon>Bacteria</taxon>
        <taxon>Pseudomonadati</taxon>
        <taxon>Pseudomonadota</taxon>
        <taxon>Alphaproteobacteria</taxon>
        <taxon>Hyphomicrobiales</taxon>
        <taxon>Devosiaceae</taxon>
        <taxon>Devosia</taxon>
    </lineage>
</organism>
<sequence length="326" mass="35909">MKLLVTGATGKVGRNFLGAFLSRDEFRAWDVVALCHNRTLEATPRVRVIFGSQADEAVVRTAMEGVTHVLHMAAVKESPDLAIGVAVKGMFLLLEEARRSPTLRQFMLISGDCAVGHIFHRYPAPITEASPRMAYPGCYALTKVLEEVMIEQYQIQYGLNGTVLRAPWVMEKDDFRYALSFGPGQFGGPAWSTLISAEEEVGLAEKGAVPLLLDAAGAPLKRNFVHVDDLVGAILAALDNRAAEGALFNISMNEPVDYAKVAEYLAGTRGLEPAAIRTPFHSNWLDNSKARLLLGWQPHTDFEALVERAWAYERDPGDPRKIWYPG</sequence>
<dbReference type="Gene3D" id="3.40.50.720">
    <property type="entry name" value="NAD(P)-binding Rossmann-like Domain"/>
    <property type="match status" value="1"/>
</dbReference>
<feature type="domain" description="NAD-dependent epimerase/dehydratase" evidence="3">
    <location>
        <begin position="4"/>
        <end position="250"/>
    </location>
</feature>
<proteinExistence type="inferred from homology"/>
<evidence type="ECO:0000313" key="4">
    <source>
        <dbReference type="EMBL" id="GLQ56955.1"/>
    </source>
</evidence>
<name>A0ABQ5WAI1_9HYPH</name>
<dbReference type="SUPFAM" id="SSF51735">
    <property type="entry name" value="NAD(P)-binding Rossmann-fold domains"/>
    <property type="match status" value="1"/>
</dbReference>
<reference evidence="5" key="1">
    <citation type="journal article" date="2019" name="Int. J. Syst. Evol. Microbiol.">
        <title>The Global Catalogue of Microorganisms (GCM) 10K type strain sequencing project: providing services to taxonomists for standard genome sequencing and annotation.</title>
        <authorList>
            <consortium name="The Broad Institute Genomics Platform"/>
            <consortium name="The Broad Institute Genome Sequencing Center for Infectious Disease"/>
            <person name="Wu L."/>
            <person name="Ma J."/>
        </authorList>
    </citation>
    <scope>NUCLEOTIDE SEQUENCE [LARGE SCALE GENOMIC DNA]</scope>
    <source>
        <strain evidence="5">NBRC 112416</strain>
    </source>
</reference>
<accession>A0ABQ5WAI1</accession>
<comment type="pathway">
    <text evidence="1">Bacterial outer membrane biogenesis; LPS O-antigen biosynthesis.</text>
</comment>
<comment type="similarity">
    <text evidence="2">Belongs to the NAD(P)-dependent epimerase/dehydratase family.</text>
</comment>
<evidence type="ECO:0000259" key="3">
    <source>
        <dbReference type="Pfam" id="PF01370"/>
    </source>
</evidence>
<evidence type="ECO:0000313" key="5">
    <source>
        <dbReference type="Proteomes" id="UP001156691"/>
    </source>
</evidence>
<keyword evidence="5" id="KW-1185">Reference proteome</keyword>
<evidence type="ECO:0000256" key="1">
    <source>
        <dbReference type="ARBA" id="ARBA00005125"/>
    </source>
</evidence>
<dbReference type="PANTHER" id="PTHR43000">
    <property type="entry name" value="DTDP-D-GLUCOSE 4,6-DEHYDRATASE-RELATED"/>
    <property type="match status" value="1"/>
</dbReference>
<evidence type="ECO:0000256" key="2">
    <source>
        <dbReference type="ARBA" id="ARBA00007637"/>
    </source>
</evidence>
<dbReference type="InterPro" id="IPR001509">
    <property type="entry name" value="Epimerase_deHydtase"/>
</dbReference>
<dbReference type="InterPro" id="IPR036291">
    <property type="entry name" value="NAD(P)-bd_dom_sf"/>
</dbReference>
<comment type="caution">
    <text evidence="4">The sequence shown here is derived from an EMBL/GenBank/DDBJ whole genome shotgun (WGS) entry which is preliminary data.</text>
</comment>
<protein>
    <submittedName>
        <fullName evidence="4">UDP-glucose 4-epimerase</fullName>
    </submittedName>
</protein>
<dbReference type="EMBL" id="BSNS01000022">
    <property type="protein sequence ID" value="GLQ56955.1"/>
    <property type="molecule type" value="Genomic_DNA"/>
</dbReference>